<reference evidence="1 2" key="1">
    <citation type="submission" date="2019-02" db="EMBL/GenBank/DDBJ databases">
        <title>Deep-cultivation of Planctomycetes and their phenomic and genomic characterization uncovers novel biology.</title>
        <authorList>
            <person name="Wiegand S."/>
            <person name="Jogler M."/>
            <person name="Boedeker C."/>
            <person name="Pinto D."/>
            <person name="Vollmers J."/>
            <person name="Rivas-Marin E."/>
            <person name="Kohn T."/>
            <person name="Peeters S.H."/>
            <person name="Heuer A."/>
            <person name="Rast P."/>
            <person name="Oberbeckmann S."/>
            <person name="Bunk B."/>
            <person name="Jeske O."/>
            <person name="Meyerdierks A."/>
            <person name="Storesund J.E."/>
            <person name="Kallscheuer N."/>
            <person name="Luecker S."/>
            <person name="Lage O.M."/>
            <person name="Pohl T."/>
            <person name="Merkel B.J."/>
            <person name="Hornburger P."/>
            <person name="Mueller R.-W."/>
            <person name="Bruemmer F."/>
            <person name="Labrenz M."/>
            <person name="Spormann A.M."/>
            <person name="Op den Camp H."/>
            <person name="Overmann J."/>
            <person name="Amann R."/>
            <person name="Jetten M.S.M."/>
            <person name="Mascher T."/>
            <person name="Medema M.H."/>
            <person name="Devos D.P."/>
            <person name="Kaster A.-K."/>
            <person name="Ovreas L."/>
            <person name="Rohde M."/>
            <person name="Galperin M.Y."/>
            <person name="Jogler C."/>
        </authorList>
    </citation>
    <scope>NUCLEOTIDE SEQUENCE [LARGE SCALE GENOMIC DNA]</scope>
    <source>
        <strain evidence="1 2">Pla110</strain>
    </source>
</reference>
<gene>
    <name evidence="1" type="ORF">Pla110_13550</name>
</gene>
<name>A0A518CKD6_9PLAN</name>
<dbReference type="KEGG" id="plon:Pla110_13550"/>
<protein>
    <submittedName>
        <fullName evidence="1">Uncharacterized protein</fullName>
    </submittedName>
</protein>
<dbReference type="Proteomes" id="UP000317178">
    <property type="component" value="Chromosome"/>
</dbReference>
<proteinExistence type="predicted"/>
<keyword evidence="2" id="KW-1185">Reference proteome</keyword>
<dbReference type="AlphaFoldDB" id="A0A518CKD6"/>
<organism evidence="1 2">
    <name type="scientific">Polystyrenella longa</name>
    <dbReference type="NCBI Taxonomy" id="2528007"/>
    <lineage>
        <taxon>Bacteria</taxon>
        <taxon>Pseudomonadati</taxon>
        <taxon>Planctomycetota</taxon>
        <taxon>Planctomycetia</taxon>
        <taxon>Planctomycetales</taxon>
        <taxon>Planctomycetaceae</taxon>
        <taxon>Polystyrenella</taxon>
    </lineage>
</organism>
<dbReference type="EMBL" id="CP036281">
    <property type="protein sequence ID" value="QDU79644.1"/>
    <property type="molecule type" value="Genomic_DNA"/>
</dbReference>
<accession>A0A518CKD6</accession>
<evidence type="ECO:0000313" key="2">
    <source>
        <dbReference type="Proteomes" id="UP000317178"/>
    </source>
</evidence>
<evidence type="ECO:0000313" key="1">
    <source>
        <dbReference type="EMBL" id="QDU79644.1"/>
    </source>
</evidence>
<sequence>MDVKQELVYCLANTGPYHSGRNEADPAYSTGYDPLNKFHLLATAH</sequence>